<evidence type="ECO:0000313" key="8">
    <source>
        <dbReference type="Proteomes" id="UP000466554"/>
    </source>
</evidence>
<dbReference type="Pfam" id="PF00126">
    <property type="entry name" value="HTH_1"/>
    <property type="match status" value="1"/>
</dbReference>
<reference evidence="7 8" key="1">
    <citation type="journal article" date="2019" name="Emerg. Microbes Infect.">
        <title>Comprehensive subspecies identification of 175 nontuberculous mycobacteria species based on 7547 genomic profiles.</title>
        <authorList>
            <person name="Matsumoto Y."/>
            <person name="Kinjo T."/>
            <person name="Motooka D."/>
            <person name="Nabeya D."/>
            <person name="Jung N."/>
            <person name="Uechi K."/>
            <person name="Horii T."/>
            <person name="Iida T."/>
            <person name="Fujita J."/>
            <person name="Nakamura S."/>
        </authorList>
    </citation>
    <scope>NUCLEOTIDE SEQUENCE [LARGE SCALE GENOMIC DNA]</scope>
    <source>
        <strain evidence="7 8">JCM 6367</strain>
    </source>
</reference>
<dbReference type="AlphaFoldDB" id="A0A7I7TZQ2"/>
<dbReference type="InterPro" id="IPR000847">
    <property type="entry name" value="LysR_HTH_N"/>
</dbReference>
<dbReference type="InterPro" id="IPR036388">
    <property type="entry name" value="WH-like_DNA-bd_sf"/>
</dbReference>
<evidence type="ECO:0000256" key="2">
    <source>
        <dbReference type="ARBA" id="ARBA00023015"/>
    </source>
</evidence>
<organism evidence="7 8">
    <name type="scientific">Mycolicibacterium parafortuitum</name>
    <name type="common">Mycobacterium parafortuitum</name>
    <dbReference type="NCBI Taxonomy" id="39692"/>
    <lineage>
        <taxon>Bacteria</taxon>
        <taxon>Bacillati</taxon>
        <taxon>Actinomycetota</taxon>
        <taxon>Actinomycetes</taxon>
        <taxon>Mycobacteriales</taxon>
        <taxon>Mycobacteriaceae</taxon>
        <taxon>Mycolicibacterium</taxon>
    </lineage>
</organism>
<feature type="domain" description="HTH lysR-type" evidence="6">
    <location>
        <begin position="3"/>
        <end position="60"/>
    </location>
</feature>
<dbReference type="GO" id="GO:0032993">
    <property type="term" value="C:protein-DNA complex"/>
    <property type="evidence" value="ECO:0007669"/>
    <property type="project" value="TreeGrafter"/>
</dbReference>
<dbReference type="SUPFAM" id="SSF46785">
    <property type="entry name" value="Winged helix' DNA-binding domain"/>
    <property type="match status" value="1"/>
</dbReference>
<dbReference type="SUPFAM" id="SSF53850">
    <property type="entry name" value="Periplasmic binding protein-like II"/>
    <property type="match status" value="1"/>
</dbReference>
<dbReference type="PROSITE" id="PS50931">
    <property type="entry name" value="HTH_LYSR"/>
    <property type="match status" value="1"/>
</dbReference>
<dbReference type="RefSeq" id="WP_163765959.1">
    <property type="nucleotide sequence ID" value="NZ_AP022598.1"/>
</dbReference>
<dbReference type="EMBL" id="AP022598">
    <property type="protein sequence ID" value="BBY74657.1"/>
    <property type="molecule type" value="Genomic_DNA"/>
</dbReference>
<evidence type="ECO:0000256" key="4">
    <source>
        <dbReference type="ARBA" id="ARBA00023159"/>
    </source>
</evidence>
<accession>A0A7I7TZQ2</accession>
<dbReference type="Pfam" id="PF03466">
    <property type="entry name" value="LysR_substrate"/>
    <property type="match status" value="1"/>
</dbReference>
<dbReference type="Proteomes" id="UP000466554">
    <property type="component" value="Chromosome"/>
</dbReference>
<keyword evidence="3" id="KW-0238">DNA-binding</keyword>
<dbReference type="PANTHER" id="PTHR30346">
    <property type="entry name" value="TRANSCRIPTIONAL DUAL REGULATOR HCAR-RELATED"/>
    <property type="match status" value="1"/>
</dbReference>
<keyword evidence="2" id="KW-0805">Transcription regulation</keyword>
<dbReference type="Gene3D" id="3.40.190.10">
    <property type="entry name" value="Periplasmic binding protein-like II"/>
    <property type="match status" value="2"/>
</dbReference>
<sequence>MDIDPRRLRYLLAVARAGGVLAAADELQMTPSAVSQQIARLERETDRVLMTRTTHGSALTPEGQALAEAALQIEQTLASVQVRLERGDAEIHGTMRLGGFQSFLSVVVAPALTQWKRQLPGVHFQVSELEPDPMMRALKDGDLDAGIVELDAEDSPKRLPSGMVEVPLLDEPWKLVVPAGTLASDVAELGRLTLPWLGMGFSGASARAVARLRRASGMNQPTVHRYFATQTALALVAAGEGMALIPMLALQGAQQDGVETLDVPGLGTRRIVLRSYSRGKQANNLVSAVTGLLHEAVAVATADESAVPA</sequence>
<comment type="similarity">
    <text evidence="1">Belongs to the LysR transcriptional regulatory family.</text>
</comment>
<evidence type="ECO:0000259" key="6">
    <source>
        <dbReference type="PROSITE" id="PS50931"/>
    </source>
</evidence>
<keyword evidence="4" id="KW-0010">Activator</keyword>
<dbReference type="InterPro" id="IPR005119">
    <property type="entry name" value="LysR_subst-bd"/>
</dbReference>
<proteinExistence type="inferred from homology"/>
<keyword evidence="5" id="KW-0804">Transcription</keyword>
<evidence type="ECO:0000256" key="3">
    <source>
        <dbReference type="ARBA" id="ARBA00023125"/>
    </source>
</evidence>
<evidence type="ECO:0000313" key="7">
    <source>
        <dbReference type="EMBL" id="BBY74657.1"/>
    </source>
</evidence>
<name>A0A7I7TZQ2_MYCPF</name>
<evidence type="ECO:0000256" key="1">
    <source>
        <dbReference type="ARBA" id="ARBA00009437"/>
    </source>
</evidence>
<gene>
    <name evidence="7" type="ORF">MPRF_15560</name>
</gene>
<dbReference type="InterPro" id="IPR036390">
    <property type="entry name" value="WH_DNA-bd_sf"/>
</dbReference>
<dbReference type="Gene3D" id="1.10.10.10">
    <property type="entry name" value="Winged helix-like DNA-binding domain superfamily/Winged helix DNA-binding domain"/>
    <property type="match status" value="1"/>
</dbReference>
<dbReference type="GO" id="GO:0003677">
    <property type="term" value="F:DNA binding"/>
    <property type="evidence" value="ECO:0007669"/>
    <property type="project" value="UniProtKB-KW"/>
</dbReference>
<protein>
    <submittedName>
        <fullName evidence="7">LysR family transcriptional regulator</fullName>
    </submittedName>
</protein>
<evidence type="ECO:0000256" key="5">
    <source>
        <dbReference type="ARBA" id="ARBA00023163"/>
    </source>
</evidence>
<dbReference type="PANTHER" id="PTHR30346:SF29">
    <property type="entry name" value="LYSR SUBSTRATE-BINDING"/>
    <property type="match status" value="1"/>
</dbReference>
<dbReference type="GO" id="GO:0003700">
    <property type="term" value="F:DNA-binding transcription factor activity"/>
    <property type="evidence" value="ECO:0007669"/>
    <property type="project" value="InterPro"/>
</dbReference>